<dbReference type="RefSeq" id="XP_029634441.1">
    <property type="nucleotide sequence ID" value="XM_029778581.2"/>
</dbReference>
<dbReference type="CDD" id="cd03156">
    <property type="entry name" value="uroplakin_I_like_LEL"/>
    <property type="match status" value="1"/>
</dbReference>
<evidence type="ECO:0000313" key="8">
    <source>
        <dbReference type="RefSeq" id="XP_029634441.1"/>
    </source>
</evidence>
<evidence type="ECO:0000313" key="9">
    <source>
        <dbReference type="RefSeq" id="XP_029634442.1"/>
    </source>
</evidence>
<evidence type="ECO:0000256" key="3">
    <source>
        <dbReference type="ARBA" id="ARBA00022692"/>
    </source>
</evidence>
<evidence type="ECO:0000256" key="4">
    <source>
        <dbReference type="ARBA" id="ARBA00022989"/>
    </source>
</evidence>
<evidence type="ECO:0000313" key="7">
    <source>
        <dbReference type="Proteomes" id="UP000515154"/>
    </source>
</evidence>
<dbReference type="Pfam" id="PF00335">
    <property type="entry name" value="Tetraspanin"/>
    <property type="match status" value="1"/>
</dbReference>
<feature type="transmembrane region" description="Helical" evidence="6">
    <location>
        <begin position="227"/>
        <end position="254"/>
    </location>
</feature>
<evidence type="ECO:0000313" key="10">
    <source>
        <dbReference type="RefSeq" id="XP_029634443.1"/>
    </source>
</evidence>
<protein>
    <recommendedName>
        <fullName evidence="6">Tetraspanin</fullName>
    </recommendedName>
</protein>
<evidence type="ECO:0000256" key="1">
    <source>
        <dbReference type="ARBA" id="ARBA00004141"/>
    </source>
</evidence>
<dbReference type="AlphaFoldDB" id="A0A6P7S8N5"/>
<feature type="transmembrane region" description="Helical" evidence="6">
    <location>
        <begin position="60"/>
        <end position="81"/>
    </location>
</feature>
<comment type="subcellular location">
    <subcellularLocation>
        <location evidence="1 6">Membrane</location>
        <topology evidence="1 6">Multi-pass membrane protein</topology>
    </subcellularLocation>
</comment>
<dbReference type="InterPro" id="IPR008952">
    <property type="entry name" value="Tetraspanin_EC2_sf"/>
</dbReference>
<organism evidence="7 8">
    <name type="scientific">Octopus sinensis</name>
    <name type="common">East Asian common octopus</name>
    <dbReference type="NCBI Taxonomy" id="2607531"/>
    <lineage>
        <taxon>Eukaryota</taxon>
        <taxon>Metazoa</taxon>
        <taxon>Spiralia</taxon>
        <taxon>Lophotrochozoa</taxon>
        <taxon>Mollusca</taxon>
        <taxon>Cephalopoda</taxon>
        <taxon>Coleoidea</taxon>
        <taxon>Octopodiformes</taxon>
        <taxon>Octopoda</taxon>
        <taxon>Incirrata</taxon>
        <taxon>Octopodidae</taxon>
        <taxon>Octopus</taxon>
    </lineage>
</organism>
<evidence type="ECO:0000256" key="5">
    <source>
        <dbReference type="ARBA" id="ARBA00023136"/>
    </source>
</evidence>
<gene>
    <name evidence="8 9 10" type="primary">LOC115209944</name>
</gene>
<dbReference type="PIRSF" id="PIRSF002419">
    <property type="entry name" value="Tetraspanin"/>
    <property type="match status" value="1"/>
</dbReference>
<comment type="similarity">
    <text evidence="2 6">Belongs to the tetraspanin (TM4SF) family.</text>
</comment>
<keyword evidence="4 6" id="KW-1133">Transmembrane helix</keyword>
<keyword evidence="7" id="KW-1185">Reference proteome</keyword>
<feature type="transmembrane region" description="Helical" evidence="6">
    <location>
        <begin position="12"/>
        <end position="36"/>
    </location>
</feature>
<dbReference type="RefSeq" id="XP_029634443.1">
    <property type="nucleotide sequence ID" value="XM_029778583.2"/>
</dbReference>
<keyword evidence="3 6" id="KW-0812">Transmembrane</keyword>
<dbReference type="PANTHER" id="PTHR19282">
    <property type="entry name" value="TETRASPANIN"/>
    <property type="match status" value="1"/>
</dbReference>
<dbReference type="Gene3D" id="1.10.1450.10">
    <property type="entry name" value="Tetraspanin"/>
    <property type="match status" value="1"/>
</dbReference>
<dbReference type="Proteomes" id="UP000515154">
    <property type="component" value="Linkage group LG3"/>
</dbReference>
<dbReference type="InterPro" id="IPR000301">
    <property type="entry name" value="Tetraspanin_animals"/>
</dbReference>
<evidence type="ECO:0000256" key="6">
    <source>
        <dbReference type="RuleBase" id="RU361218"/>
    </source>
</evidence>
<dbReference type="GO" id="GO:0005886">
    <property type="term" value="C:plasma membrane"/>
    <property type="evidence" value="ECO:0007669"/>
    <property type="project" value="TreeGrafter"/>
</dbReference>
<dbReference type="RefSeq" id="XP_029634442.1">
    <property type="nucleotide sequence ID" value="XM_029778582.2"/>
</dbReference>
<dbReference type="PANTHER" id="PTHR19282:SF519">
    <property type="entry name" value="TETRASPANIN"/>
    <property type="match status" value="1"/>
</dbReference>
<sequence length="262" mass="29215">MHDRVHCLLKRFIIFFNLLIAFSGAISIGLGLWIILDDASSLAFTKVNELQRLEPSIVELGAYVVIAGGCAALMFGLLAIVSVCSESKCCLTFYIAIIASALTLQVSSATMGFMFKDKWQNHLENEVLQEISSSFDGKVNSNNTFTQILNSFQITFECCGVNNYTDFERTNLWTKNYNGTTTIIPQSCCRDRRITTDCLTSPNGKNSYIEKGCKQTITDLVTRYHGVLIAVSLTILVLECLSLYFSLTFLGIIVSKEYELDH</sequence>
<evidence type="ECO:0000256" key="2">
    <source>
        <dbReference type="ARBA" id="ARBA00006840"/>
    </source>
</evidence>
<dbReference type="SUPFAM" id="SSF48652">
    <property type="entry name" value="Tetraspanin"/>
    <property type="match status" value="1"/>
</dbReference>
<feature type="transmembrane region" description="Helical" evidence="6">
    <location>
        <begin position="93"/>
        <end position="115"/>
    </location>
</feature>
<dbReference type="InterPro" id="IPR018499">
    <property type="entry name" value="Tetraspanin/Peripherin"/>
</dbReference>
<name>A0A6P7S8N5_9MOLL</name>
<reference evidence="8 9" key="1">
    <citation type="submission" date="2025-08" db="UniProtKB">
        <authorList>
            <consortium name="RefSeq"/>
        </authorList>
    </citation>
    <scope>IDENTIFICATION</scope>
</reference>
<keyword evidence="5 6" id="KW-0472">Membrane</keyword>
<dbReference type="PRINTS" id="PR00259">
    <property type="entry name" value="TMFOUR"/>
</dbReference>
<dbReference type="KEGG" id="osn:115209944"/>
<proteinExistence type="inferred from homology"/>
<accession>A0A6P7S8N5</accession>